<dbReference type="RefSeq" id="WP_135495892.1">
    <property type="nucleotide sequence ID" value="NZ_SRLD01000001.1"/>
</dbReference>
<dbReference type="NCBIfam" id="TIGR02117">
    <property type="entry name" value="chp_urease_rgn"/>
    <property type="match status" value="1"/>
</dbReference>
<dbReference type="OrthoDB" id="211174at2"/>
<accession>A0A4Z0PR64</accession>
<protein>
    <submittedName>
        <fullName evidence="1">TIGR02117 family protein</fullName>
    </submittedName>
</protein>
<keyword evidence="2" id="KW-1185">Reference proteome</keyword>
<dbReference type="Pfam" id="PF09601">
    <property type="entry name" value="DUF2459"/>
    <property type="match status" value="1"/>
</dbReference>
<evidence type="ECO:0000313" key="1">
    <source>
        <dbReference type="EMBL" id="TGE20217.1"/>
    </source>
</evidence>
<dbReference type="EMBL" id="SRLD01000001">
    <property type="protein sequence ID" value="TGE20217.1"/>
    <property type="molecule type" value="Genomic_DNA"/>
</dbReference>
<comment type="caution">
    <text evidence="1">The sequence shown here is derived from an EMBL/GenBank/DDBJ whole genome shotgun (WGS) entry which is preliminary data.</text>
</comment>
<evidence type="ECO:0000313" key="2">
    <source>
        <dbReference type="Proteomes" id="UP000297739"/>
    </source>
</evidence>
<name>A0A4Z0PR64_9BACT</name>
<proteinExistence type="predicted"/>
<organism evidence="1 2">
    <name type="scientific">Hymenobacter elongatus</name>
    <dbReference type="NCBI Taxonomy" id="877208"/>
    <lineage>
        <taxon>Bacteria</taxon>
        <taxon>Pseudomonadati</taxon>
        <taxon>Bacteroidota</taxon>
        <taxon>Cytophagia</taxon>
        <taxon>Cytophagales</taxon>
        <taxon>Hymenobacteraceae</taxon>
        <taxon>Hymenobacter</taxon>
    </lineage>
</organism>
<sequence length="214" mass="24174">MHAALAFLLLFFGGTLVPVNRQFRQTPGGILVFVVSNGFHTDLVLPLRETRTGTDWLRQLAQPTLTTQFAAHEYAAFGWGSEQFYVESYGGNFPKVGTILRSVLPDRTLMHVDFYRQAPRPGKKVVALRISTAQYQRLANLIRQSFQPDSLGPTVLRNAAGYTSEDFFFRARGRYHALRTCNDWTTRVLRKTGVRTALKAPLAGSVLWQARRAR</sequence>
<dbReference type="InterPro" id="IPR011727">
    <property type="entry name" value="CHP02117"/>
</dbReference>
<dbReference type="Proteomes" id="UP000297739">
    <property type="component" value="Unassembled WGS sequence"/>
</dbReference>
<gene>
    <name evidence="1" type="ORF">E5J99_01250</name>
</gene>
<dbReference type="AlphaFoldDB" id="A0A4Z0PR64"/>
<reference evidence="1 2" key="1">
    <citation type="submission" date="2019-04" db="EMBL/GenBank/DDBJ databases">
        <authorList>
            <person name="Feng G."/>
            <person name="Zhang J."/>
            <person name="Zhu H."/>
        </authorList>
    </citation>
    <scope>NUCLEOTIDE SEQUENCE [LARGE SCALE GENOMIC DNA]</scope>
    <source>
        <strain evidence="1 2">JCM 17223</strain>
    </source>
</reference>